<dbReference type="STRING" id="425104.Ssed_2998"/>
<reference evidence="1 2" key="1">
    <citation type="submission" date="2007-08" db="EMBL/GenBank/DDBJ databases">
        <title>Complete sequence of Shewanella sediminis HAW-EB3.</title>
        <authorList>
            <consortium name="US DOE Joint Genome Institute"/>
            <person name="Copeland A."/>
            <person name="Lucas S."/>
            <person name="Lapidus A."/>
            <person name="Barry K."/>
            <person name="Glavina del Rio T."/>
            <person name="Dalin E."/>
            <person name="Tice H."/>
            <person name="Pitluck S."/>
            <person name="Chertkov O."/>
            <person name="Brettin T."/>
            <person name="Bruce D."/>
            <person name="Detter J.C."/>
            <person name="Han C."/>
            <person name="Schmutz J."/>
            <person name="Larimer F."/>
            <person name="Land M."/>
            <person name="Hauser L."/>
            <person name="Kyrpides N."/>
            <person name="Kim E."/>
            <person name="Zhao J.-S."/>
            <person name="Richardson P."/>
        </authorList>
    </citation>
    <scope>NUCLEOTIDE SEQUENCE [LARGE SCALE GENOMIC DNA]</scope>
    <source>
        <strain evidence="1 2">HAW-EB3</strain>
    </source>
</reference>
<dbReference type="KEGG" id="sse:Ssed_2998"/>
<gene>
    <name evidence="1" type="ordered locus">Ssed_2998</name>
</gene>
<organism evidence="1 2">
    <name type="scientific">Shewanella sediminis (strain HAW-EB3)</name>
    <dbReference type="NCBI Taxonomy" id="425104"/>
    <lineage>
        <taxon>Bacteria</taxon>
        <taxon>Pseudomonadati</taxon>
        <taxon>Pseudomonadota</taxon>
        <taxon>Gammaproteobacteria</taxon>
        <taxon>Alteromonadales</taxon>
        <taxon>Shewanellaceae</taxon>
        <taxon>Shewanella</taxon>
    </lineage>
</organism>
<proteinExistence type="predicted"/>
<dbReference type="Proteomes" id="UP000002015">
    <property type="component" value="Chromosome"/>
</dbReference>
<protein>
    <submittedName>
        <fullName evidence="1">Uncharacterized protein</fullName>
    </submittedName>
</protein>
<dbReference type="HOGENOM" id="CLU_699999_0_0_6"/>
<dbReference type="EMBL" id="CP000821">
    <property type="protein sequence ID" value="ABV37602.1"/>
    <property type="molecule type" value="Genomic_DNA"/>
</dbReference>
<sequence>MRNIYHYCLLIGDQTSLYNELCKSLSFSTHCNYLQVSIEESFELSNHIHMNWMDINSFETSHLPEDEAIFCICTLDNNITLKRFESREELENVIGSQRDVKTIFKSLESYSAPTKAQSTQLLSSFCDAYIKDKKEVLLNLVKNSTPKYIALDFLVDYIGDVNFIGGTLQNKSDQISDVQLLSEENHNLLHVSLAEQGMSPGVKNNTISLVLEYNQVKDSFDISPSLNIWQRHWVLYRAAGINIALILVQNLLARKVKTRYFVNPNDIQYNAVLASAQYIHSVDTVYFDLDETLIWKGQAINDCRALLLDLKSREYNVKLITRHTFPIPDTLKKIDLDETVFTEIIKVTLEQKKSSFISGNALFIDNEFPERLDVRNNCEIPVLDLDQLEFCKFN</sequence>
<accession>A8FXM9</accession>
<keyword evidence="2" id="KW-1185">Reference proteome</keyword>
<dbReference type="eggNOG" id="COG2232">
    <property type="taxonomic scope" value="Bacteria"/>
</dbReference>
<dbReference type="AlphaFoldDB" id="A8FXM9"/>
<evidence type="ECO:0000313" key="1">
    <source>
        <dbReference type="EMBL" id="ABV37602.1"/>
    </source>
</evidence>
<name>A8FXM9_SHESH</name>
<evidence type="ECO:0000313" key="2">
    <source>
        <dbReference type="Proteomes" id="UP000002015"/>
    </source>
</evidence>